<dbReference type="PANTHER" id="PTHR47926">
    <property type="entry name" value="PENTATRICOPEPTIDE REPEAT-CONTAINING PROTEIN"/>
    <property type="match status" value="1"/>
</dbReference>
<keyword evidence="4" id="KW-1185">Reference proteome</keyword>
<keyword evidence="1" id="KW-0677">Repeat</keyword>
<feature type="repeat" description="PPR" evidence="2">
    <location>
        <begin position="318"/>
        <end position="352"/>
    </location>
</feature>
<feature type="repeat" description="PPR" evidence="2">
    <location>
        <begin position="620"/>
        <end position="654"/>
    </location>
</feature>
<dbReference type="OrthoDB" id="1880841at2759"/>
<dbReference type="PROSITE" id="PS51375">
    <property type="entry name" value="PPR"/>
    <property type="match status" value="5"/>
</dbReference>
<evidence type="ECO:0000256" key="1">
    <source>
        <dbReference type="ARBA" id="ARBA00022737"/>
    </source>
</evidence>
<evidence type="ECO:0000313" key="3">
    <source>
        <dbReference type="EMBL" id="CAA2997311.1"/>
    </source>
</evidence>
<dbReference type="InterPro" id="IPR011990">
    <property type="entry name" value="TPR-like_helical_dom_sf"/>
</dbReference>
<dbReference type="Pfam" id="PF01535">
    <property type="entry name" value="PPR"/>
    <property type="match status" value="8"/>
</dbReference>
<dbReference type="NCBIfam" id="TIGR00756">
    <property type="entry name" value="PPR"/>
    <property type="match status" value="5"/>
</dbReference>
<gene>
    <name evidence="3" type="ORF">OLEA9_A063397</name>
</gene>
<protein>
    <submittedName>
        <fullName evidence="3">Pentatricopeptide repeat-containing At4g14170-like</fullName>
    </submittedName>
</protein>
<evidence type="ECO:0000256" key="2">
    <source>
        <dbReference type="PROSITE-ProRule" id="PRU00708"/>
    </source>
</evidence>
<dbReference type="InterPro" id="IPR046848">
    <property type="entry name" value="E_motif"/>
</dbReference>
<organism evidence="3 4">
    <name type="scientific">Olea europaea subsp. europaea</name>
    <dbReference type="NCBI Taxonomy" id="158383"/>
    <lineage>
        <taxon>Eukaryota</taxon>
        <taxon>Viridiplantae</taxon>
        <taxon>Streptophyta</taxon>
        <taxon>Embryophyta</taxon>
        <taxon>Tracheophyta</taxon>
        <taxon>Spermatophyta</taxon>
        <taxon>Magnoliopsida</taxon>
        <taxon>eudicotyledons</taxon>
        <taxon>Gunneridae</taxon>
        <taxon>Pentapetalae</taxon>
        <taxon>asterids</taxon>
        <taxon>lamiids</taxon>
        <taxon>Lamiales</taxon>
        <taxon>Oleaceae</taxon>
        <taxon>Oleeae</taxon>
        <taxon>Olea</taxon>
    </lineage>
</organism>
<dbReference type="Pfam" id="PF13041">
    <property type="entry name" value="PPR_2"/>
    <property type="match status" value="2"/>
</dbReference>
<dbReference type="Gene3D" id="1.25.40.10">
    <property type="entry name" value="Tetratricopeptide repeat domain"/>
    <property type="match status" value="6"/>
</dbReference>
<reference evidence="3 4" key="1">
    <citation type="submission" date="2019-12" db="EMBL/GenBank/DDBJ databases">
        <authorList>
            <person name="Alioto T."/>
            <person name="Alioto T."/>
            <person name="Gomez Garrido J."/>
        </authorList>
    </citation>
    <scope>NUCLEOTIDE SEQUENCE [LARGE SCALE GENOMIC DNA]</scope>
</reference>
<proteinExistence type="predicted"/>
<feature type="repeat" description="PPR" evidence="2">
    <location>
        <begin position="519"/>
        <end position="553"/>
    </location>
</feature>
<dbReference type="InterPro" id="IPR046960">
    <property type="entry name" value="PPR_At4g14850-like_plant"/>
</dbReference>
<dbReference type="FunFam" id="1.25.40.10:FF:001226">
    <property type="entry name" value="Pentatricopeptide repeat-containing protein At3g03580"/>
    <property type="match status" value="1"/>
</dbReference>
<dbReference type="GO" id="GO:0009451">
    <property type="term" value="P:RNA modification"/>
    <property type="evidence" value="ECO:0007669"/>
    <property type="project" value="InterPro"/>
</dbReference>
<accession>A0A8S0SXE2</accession>
<dbReference type="Pfam" id="PF20431">
    <property type="entry name" value="E_motif"/>
    <property type="match status" value="1"/>
</dbReference>
<dbReference type="InterPro" id="IPR002885">
    <property type="entry name" value="PPR_rpt"/>
</dbReference>
<feature type="repeat" description="PPR" evidence="2">
    <location>
        <begin position="419"/>
        <end position="453"/>
    </location>
</feature>
<feature type="repeat" description="PPR" evidence="2">
    <location>
        <begin position="655"/>
        <end position="689"/>
    </location>
</feature>
<name>A0A8S0SXE2_OLEEU</name>
<dbReference type="FunFam" id="1.25.40.10:FF:000280">
    <property type="entry name" value="Pentatricopeptide repeat-containing protein"/>
    <property type="match status" value="1"/>
</dbReference>
<dbReference type="Gramene" id="OE9A063397T1">
    <property type="protein sequence ID" value="OE9A063397C1"/>
    <property type="gene ID" value="OE9A063397"/>
</dbReference>
<dbReference type="FunFam" id="1.25.40.10:FF:000144">
    <property type="entry name" value="Pentatricopeptide repeat-containing protein, mitochondrial"/>
    <property type="match status" value="1"/>
</dbReference>
<dbReference type="FunFam" id="1.25.40.10:FF:000518">
    <property type="entry name" value="Pentatricopeptide repeat-containing protein"/>
    <property type="match status" value="1"/>
</dbReference>
<dbReference type="EMBL" id="CACTIH010005550">
    <property type="protein sequence ID" value="CAA2997311.1"/>
    <property type="molecule type" value="Genomic_DNA"/>
</dbReference>
<evidence type="ECO:0000313" key="4">
    <source>
        <dbReference type="Proteomes" id="UP000594638"/>
    </source>
</evidence>
<dbReference type="GO" id="GO:0003723">
    <property type="term" value="F:RNA binding"/>
    <property type="evidence" value="ECO:0007669"/>
    <property type="project" value="InterPro"/>
</dbReference>
<dbReference type="AlphaFoldDB" id="A0A8S0SXE2"/>
<dbReference type="Proteomes" id="UP000594638">
    <property type="component" value="Unassembled WGS sequence"/>
</dbReference>
<comment type="caution">
    <text evidence="3">The sequence shown here is derived from an EMBL/GenBank/DDBJ whole genome shotgun (WGS) entry which is preliminary data.</text>
</comment>
<dbReference type="PANTHER" id="PTHR47926:SF427">
    <property type="entry name" value="TETRATRICOPEPTIDE-LIKE HELICAL DOMAIN SUPERFAMILY"/>
    <property type="match status" value="1"/>
</dbReference>
<sequence>MFHHVRALRLTSCKFLCSHIHVQRRLFFLSAAASPQWRQTTDILLLCAAAQTLSQSQQIHAQAVLHGHLPRSVSISSALILSYANFYSQPSALYALFSQTLPFSRSAFLHNTLLRAYTVLASGSQKSYIDAARGFLIYNDLFRNTGFQPDDHTFPFVLKLCADFLERAKGLEVHGMLTKTRFNDDVFVNNTLLLFYGNCGDLGSVEKLFDDMPERDLISWNTVIRVFSDNGCWLETVGLFKEMVLVSRFRPNTVTVVSVLPVCAWLEDINLVSSVHCYVFKVGLDGEVRIGNAMVDAYGKCGNVAALSGVFEEMVERNEVSWNSLIGGLAYRGFNTDALDSFRLMINENMKLNSITIATMLPALVDLRFFSKGREVHGFSIKMGVDSDVFVANALIDMYGKWGHFTGASNVFCKMDLKNVVSWNSMIGNFAQNKRELEAINLVREMQAHGEIPNSVTLTNVLPACARLGSLYQGKEIHARTIRKGSAFELFVSNALTDMYAKCGCLDLAQNVFDTSLRDEVSYNILITGYSQTNDCHNSLSLFSEMEMVGMKQDIVSYMGVLTACANILAIRKGMEVHAFAMRRLSHEHLFVANSLLDFYTKCGRIKIATKVFDRIPLRDAASWNTMILGFGMLGEVGTAINYFEAMKEDNVEYDSVSYIAVLSACSHGGLVEKGKEYFDDMLAQNIKPSGMHYACMVDLLGRSGLMEQAVDLIKSLSMKPDANIWGALLGACRLHGNVELGCWAAEHLLELRPDHSGSYALLSNMYAEAGRWDEADRIRKLMNGRKVKKNPGCSWVQIQDQLHSFIVGQRLDPSLLLESSR</sequence>